<sequence length="74" mass="8167">MNSTLLLLNSLALATLLVFHFQNTGSDDMAPTSQTGSRYTQQRPQLAIMTVNDQSSTRLTHGTQSANVSDHWVF</sequence>
<proteinExistence type="predicted"/>
<evidence type="ECO:0000313" key="3">
    <source>
        <dbReference type="Proteomes" id="UP000198600"/>
    </source>
</evidence>
<keyword evidence="3" id="KW-1185">Reference proteome</keyword>
<dbReference type="OrthoDB" id="7026524at2"/>
<feature type="chain" id="PRO_5030027375" evidence="1">
    <location>
        <begin position="26"/>
        <end position="74"/>
    </location>
</feature>
<dbReference type="AlphaFoldDB" id="A0A1H2LXN3"/>
<feature type="signal peptide" evidence="1">
    <location>
        <begin position="1"/>
        <end position="25"/>
    </location>
</feature>
<dbReference type="EMBL" id="LT629802">
    <property type="protein sequence ID" value="SDU85468.1"/>
    <property type="molecule type" value="Genomic_DNA"/>
</dbReference>
<dbReference type="Proteomes" id="UP000198600">
    <property type="component" value="Chromosome I"/>
</dbReference>
<accession>A0A1H2LXN3</accession>
<reference evidence="3" key="1">
    <citation type="submission" date="2016-10" db="EMBL/GenBank/DDBJ databases">
        <authorList>
            <person name="Varghese N."/>
            <person name="Submissions S."/>
        </authorList>
    </citation>
    <scope>NUCLEOTIDE SEQUENCE [LARGE SCALE GENOMIC DNA]</scope>
    <source>
        <strain evidence="3">LMG 2223</strain>
    </source>
</reference>
<protein>
    <submittedName>
        <fullName evidence="2">Uncharacterized protein</fullName>
    </submittedName>
</protein>
<name>A0A1H2LXN3_9PSED</name>
<gene>
    <name evidence="2" type="ORF">SAMN05216202_0620</name>
</gene>
<organism evidence="2 3">
    <name type="scientific">Pseudomonas mucidolens</name>
    <dbReference type="NCBI Taxonomy" id="46679"/>
    <lineage>
        <taxon>Bacteria</taxon>
        <taxon>Pseudomonadati</taxon>
        <taxon>Pseudomonadota</taxon>
        <taxon>Gammaproteobacteria</taxon>
        <taxon>Pseudomonadales</taxon>
        <taxon>Pseudomonadaceae</taxon>
        <taxon>Pseudomonas</taxon>
    </lineage>
</organism>
<evidence type="ECO:0000256" key="1">
    <source>
        <dbReference type="SAM" id="SignalP"/>
    </source>
</evidence>
<evidence type="ECO:0000313" key="2">
    <source>
        <dbReference type="EMBL" id="SDU85468.1"/>
    </source>
</evidence>
<dbReference type="RefSeq" id="WP_084379478.1">
    <property type="nucleotide sequence ID" value="NZ_LS483433.1"/>
</dbReference>
<keyword evidence="1" id="KW-0732">Signal</keyword>